<dbReference type="Proteomes" id="UP000197032">
    <property type="component" value="Unassembled WGS sequence"/>
</dbReference>
<organism evidence="1 2">
    <name type="scientific">Calderihabitans maritimus</name>
    <dbReference type="NCBI Taxonomy" id="1246530"/>
    <lineage>
        <taxon>Bacteria</taxon>
        <taxon>Bacillati</taxon>
        <taxon>Bacillota</taxon>
        <taxon>Clostridia</taxon>
        <taxon>Neomoorellales</taxon>
        <taxon>Calderihabitantaceae</taxon>
        <taxon>Calderihabitans</taxon>
    </lineage>
</organism>
<gene>
    <name evidence="1" type="ORF">KKC1_11450</name>
</gene>
<accession>A0A1Z5HRN8</accession>
<keyword evidence="2" id="KW-1185">Reference proteome</keyword>
<evidence type="ECO:0000313" key="1">
    <source>
        <dbReference type="EMBL" id="GAW91985.1"/>
    </source>
</evidence>
<reference evidence="2" key="1">
    <citation type="journal article" date="2017" name="Appl. Environ. Microbiol.">
        <title>Genomic analysis of Calderihabitans maritimus KKC1, a thermophilic hydrogenogenic carboxydotrophic bacterium isolated from marine sediment.</title>
        <authorList>
            <person name="Omae K."/>
            <person name="Yoneda Y."/>
            <person name="Fukuyama Y."/>
            <person name="Yoshida T."/>
            <person name="Sako Y."/>
        </authorList>
    </citation>
    <scope>NUCLEOTIDE SEQUENCE [LARGE SCALE GENOMIC DNA]</scope>
    <source>
        <strain evidence="2">KKC1</strain>
    </source>
</reference>
<dbReference type="EMBL" id="BDGJ01000042">
    <property type="protein sequence ID" value="GAW91985.1"/>
    <property type="molecule type" value="Genomic_DNA"/>
</dbReference>
<protein>
    <submittedName>
        <fullName evidence="1">Uncharacterized protein</fullName>
    </submittedName>
</protein>
<proteinExistence type="predicted"/>
<dbReference type="AlphaFoldDB" id="A0A1Z5HRN8"/>
<evidence type="ECO:0000313" key="2">
    <source>
        <dbReference type="Proteomes" id="UP000197032"/>
    </source>
</evidence>
<comment type="caution">
    <text evidence="1">The sequence shown here is derived from an EMBL/GenBank/DDBJ whole genome shotgun (WGS) entry which is preliminary data.</text>
</comment>
<sequence>MNPGFSSADGKDPKLGVIDHKLQALQTLFLRLSNLPVPQWTFKCTVTVLPELKAAGN</sequence>
<name>A0A1Z5HRN8_9FIRM</name>